<keyword evidence="1" id="KW-0802">TPR repeat</keyword>
<evidence type="ECO:0000313" key="3">
    <source>
        <dbReference type="EMBL" id="MBB3979876.1"/>
    </source>
</evidence>
<dbReference type="SUPFAM" id="SSF48452">
    <property type="entry name" value="TPR-like"/>
    <property type="match status" value="1"/>
</dbReference>
<dbReference type="Proteomes" id="UP000574761">
    <property type="component" value="Unassembled WGS sequence"/>
</dbReference>
<evidence type="ECO:0000313" key="4">
    <source>
        <dbReference type="Proteomes" id="UP000574761"/>
    </source>
</evidence>
<feature type="repeat" description="TPR" evidence="1">
    <location>
        <begin position="429"/>
        <end position="462"/>
    </location>
</feature>
<keyword evidence="2" id="KW-0812">Transmembrane</keyword>
<dbReference type="Gene3D" id="1.25.40.10">
    <property type="entry name" value="Tetratricopeptide repeat domain"/>
    <property type="match status" value="1"/>
</dbReference>
<dbReference type="AlphaFoldDB" id="A0A7W6GL85"/>
<proteinExistence type="predicted"/>
<name>A0A7W6GL85_9HYPH</name>
<dbReference type="PROSITE" id="PS50005">
    <property type="entry name" value="TPR"/>
    <property type="match status" value="1"/>
</dbReference>
<comment type="caution">
    <text evidence="3">The sequence shown here is derived from an EMBL/GenBank/DDBJ whole genome shotgun (WGS) entry which is preliminary data.</text>
</comment>
<sequence>MPTRWQKEYAEASSSSCPPLATVQDELQRILDSSDFKGTPRRRKLLRYLVEEMLAGRDRELKGYTIATVVFGRDDDFDPQTDPIVRLEARRLRHDLDGYYASSGRDNAIRISIPKGQYAPTIEWSEKDIGEVATTVSLQAEEVAATDPSPRAPLSLLARPRRLAWGVALVLALLVVSTGYVYWSRSGLARQESSRGPALAVMAFATDGSDAEHAALGSGFADQIMADLSRFSGYRLYLPQATTSGTMTSDPMEIGDRLGLTYIVDGSVHFDAGTDSIRISARLVEVDTRRIMWIGTFERPRSTRSLFAIRDEIASAVASALGQPYGVIRTEESNRLRDEAAPSTSSYECVLRAFAYRRSFTAAGHKAVMTCLEQAVLQDPKYADAWAMLGWLHMDAGRFGWAVDGDAWAAFQRGLSTVAHALSLDSNNITALKAQASIHHYMGNYPESERIQRRALELNPNDPDTLAQLGWRLAVRGRFEEGVPYLQQAIANTVNPPGWYRHLIAIDHYLKGRHEEMLETARASSIDGSSVSWSLVAIAEGAMGHKTAAAEALAKMAEISPMLYRDPAAAYRRHQAIDPIIVALVAGLRKAGWTEPDEITGLP</sequence>
<organism evidence="3 4">
    <name type="scientific">Mycoplana azooxidifex</name>
    <dbReference type="NCBI Taxonomy" id="1636188"/>
    <lineage>
        <taxon>Bacteria</taxon>
        <taxon>Pseudomonadati</taxon>
        <taxon>Pseudomonadota</taxon>
        <taxon>Alphaproteobacteria</taxon>
        <taxon>Hyphomicrobiales</taxon>
        <taxon>Rhizobiaceae</taxon>
        <taxon>Mycoplana</taxon>
    </lineage>
</organism>
<dbReference type="InterPro" id="IPR019734">
    <property type="entry name" value="TPR_rpt"/>
</dbReference>
<reference evidence="3 4" key="1">
    <citation type="submission" date="2020-08" db="EMBL/GenBank/DDBJ databases">
        <title>Genomic Encyclopedia of Type Strains, Phase IV (KMG-IV): sequencing the most valuable type-strain genomes for metagenomic binning, comparative biology and taxonomic classification.</title>
        <authorList>
            <person name="Goeker M."/>
        </authorList>
    </citation>
    <scope>NUCLEOTIDE SEQUENCE [LARGE SCALE GENOMIC DNA]</scope>
    <source>
        <strain evidence="3 4">DSM 100211</strain>
    </source>
</reference>
<protein>
    <submittedName>
        <fullName evidence="3">TolB-like protein/Flp pilus assembly protein TadD</fullName>
    </submittedName>
</protein>
<feature type="transmembrane region" description="Helical" evidence="2">
    <location>
        <begin position="163"/>
        <end position="183"/>
    </location>
</feature>
<gene>
    <name evidence="3" type="ORF">GGQ64_005123</name>
</gene>
<keyword evidence="2" id="KW-0472">Membrane</keyword>
<dbReference type="EMBL" id="JACIEE010000014">
    <property type="protein sequence ID" value="MBB3979876.1"/>
    <property type="molecule type" value="Genomic_DNA"/>
</dbReference>
<keyword evidence="4" id="KW-1185">Reference proteome</keyword>
<accession>A0A7W6GL85</accession>
<evidence type="ECO:0000256" key="2">
    <source>
        <dbReference type="SAM" id="Phobius"/>
    </source>
</evidence>
<dbReference type="RefSeq" id="WP_183808061.1">
    <property type="nucleotide sequence ID" value="NZ_JACIEE010000014.1"/>
</dbReference>
<keyword evidence="2" id="KW-1133">Transmembrane helix</keyword>
<evidence type="ECO:0000256" key="1">
    <source>
        <dbReference type="PROSITE-ProRule" id="PRU00339"/>
    </source>
</evidence>
<dbReference type="InterPro" id="IPR011990">
    <property type="entry name" value="TPR-like_helical_dom_sf"/>
</dbReference>